<name>A0AAV6HWP8_9ERIC</name>
<dbReference type="Pfam" id="PF23256">
    <property type="entry name" value="CHX17_2nd"/>
    <property type="match status" value="1"/>
</dbReference>
<comment type="subcellular location">
    <subcellularLocation>
        <location evidence="1">Membrane</location>
        <topology evidence="1">Multi-pass membrane protein</topology>
    </subcellularLocation>
</comment>
<feature type="region of interest" description="Disordered" evidence="10">
    <location>
        <begin position="220"/>
        <end position="250"/>
    </location>
</feature>
<feature type="domain" description="Cation/H(+) antiporter C-terminal" evidence="14">
    <location>
        <begin position="969"/>
        <end position="1053"/>
    </location>
</feature>
<evidence type="ECO:0000256" key="3">
    <source>
        <dbReference type="ARBA" id="ARBA00022538"/>
    </source>
</evidence>
<keyword evidence="7" id="KW-0406">Ion transport</keyword>
<feature type="transmembrane region" description="Helical" evidence="11">
    <location>
        <begin position="357"/>
        <end position="380"/>
    </location>
</feature>
<evidence type="ECO:0000256" key="2">
    <source>
        <dbReference type="ARBA" id="ARBA00022448"/>
    </source>
</evidence>
<gene>
    <name evidence="15" type="ORF">RHGRI_037806</name>
</gene>
<dbReference type="GO" id="GO:0012505">
    <property type="term" value="C:endomembrane system"/>
    <property type="evidence" value="ECO:0007669"/>
    <property type="project" value="TreeGrafter"/>
</dbReference>
<dbReference type="GO" id="GO:0016020">
    <property type="term" value="C:membrane"/>
    <property type="evidence" value="ECO:0007669"/>
    <property type="project" value="UniProtKB-SubCell"/>
</dbReference>
<dbReference type="GO" id="GO:0015297">
    <property type="term" value="F:antiporter activity"/>
    <property type="evidence" value="ECO:0007669"/>
    <property type="project" value="InterPro"/>
</dbReference>
<evidence type="ECO:0000256" key="11">
    <source>
        <dbReference type="SAM" id="Phobius"/>
    </source>
</evidence>
<accession>A0AAV6HWP8</accession>
<dbReference type="PANTHER" id="PTHR32468:SF82">
    <property type="entry name" value="CATION_H(+) ANTIPORTER 15-LIKE"/>
    <property type="match status" value="1"/>
</dbReference>
<evidence type="ECO:0000256" key="10">
    <source>
        <dbReference type="SAM" id="MobiDB-lite"/>
    </source>
</evidence>
<feature type="transmembrane region" description="Helical" evidence="11">
    <location>
        <begin position="392"/>
        <end position="416"/>
    </location>
</feature>
<dbReference type="Proteomes" id="UP000823749">
    <property type="component" value="Chromosome 13"/>
</dbReference>
<feature type="transmembrane region" description="Helical" evidence="11">
    <location>
        <begin position="455"/>
        <end position="478"/>
    </location>
</feature>
<keyword evidence="2" id="KW-0813">Transport</keyword>
<evidence type="ECO:0000313" key="15">
    <source>
        <dbReference type="EMBL" id="KAG5517167.1"/>
    </source>
</evidence>
<feature type="compositionally biased region" description="Gly residues" evidence="10">
    <location>
        <begin position="225"/>
        <end position="234"/>
    </location>
</feature>
<comment type="similarity">
    <text evidence="9">Belongs to the monovalent cation:proton antiporter 2 (CPA2) transporter (TC 2.A.37) family. CHX (TC 2.A.37.4) subfamily.</text>
</comment>
<feature type="compositionally biased region" description="Polar residues" evidence="10">
    <location>
        <begin position="1063"/>
        <end position="1073"/>
    </location>
</feature>
<feature type="domain" description="Cation/H(+) antiporter central" evidence="13">
    <location>
        <begin position="739"/>
        <end position="887"/>
    </location>
</feature>
<feature type="transmembrane region" description="Helical" evidence="11">
    <location>
        <begin position="298"/>
        <end position="319"/>
    </location>
</feature>
<dbReference type="Pfam" id="PF23259">
    <property type="entry name" value="CHX17_C"/>
    <property type="match status" value="1"/>
</dbReference>
<keyword evidence="4 11" id="KW-0812">Transmembrane</keyword>
<dbReference type="InterPro" id="IPR050794">
    <property type="entry name" value="CPA2_transporter"/>
</dbReference>
<organism evidence="15 16">
    <name type="scientific">Rhododendron griersonianum</name>
    <dbReference type="NCBI Taxonomy" id="479676"/>
    <lineage>
        <taxon>Eukaryota</taxon>
        <taxon>Viridiplantae</taxon>
        <taxon>Streptophyta</taxon>
        <taxon>Embryophyta</taxon>
        <taxon>Tracheophyta</taxon>
        <taxon>Spermatophyta</taxon>
        <taxon>Magnoliopsida</taxon>
        <taxon>eudicotyledons</taxon>
        <taxon>Gunneridae</taxon>
        <taxon>Pentapetalae</taxon>
        <taxon>asterids</taxon>
        <taxon>Ericales</taxon>
        <taxon>Ericaceae</taxon>
        <taxon>Ericoideae</taxon>
        <taxon>Rhodoreae</taxon>
        <taxon>Rhododendron</taxon>
    </lineage>
</organism>
<proteinExistence type="inferred from homology"/>
<keyword evidence="8 11" id="KW-0472">Membrane</keyword>
<feature type="domain" description="Cation/H+ exchanger transmembrane" evidence="12">
    <location>
        <begin position="310"/>
        <end position="685"/>
    </location>
</feature>
<evidence type="ECO:0000256" key="9">
    <source>
        <dbReference type="ARBA" id="ARBA00038341"/>
    </source>
</evidence>
<keyword evidence="3" id="KW-0633">Potassium transport</keyword>
<dbReference type="Gene3D" id="3.40.50.12370">
    <property type="match status" value="1"/>
</dbReference>
<evidence type="ECO:0000256" key="5">
    <source>
        <dbReference type="ARBA" id="ARBA00022958"/>
    </source>
</evidence>
<dbReference type="GO" id="GO:0006813">
    <property type="term" value="P:potassium ion transport"/>
    <property type="evidence" value="ECO:0007669"/>
    <property type="project" value="UniProtKB-KW"/>
</dbReference>
<dbReference type="PANTHER" id="PTHR32468">
    <property type="entry name" value="CATION/H + ANTIPORTER"/>
    <property type="match status" value="1"/>
</dbReference>
<evidence type="ECO:0000256" key="1">
    <source>
        <dbReference type="ARBA" id="ARBA00004141"/>
    </source>
</evidence>
<evidence type="ECO:0000259" key="12">
    <source>
        <dbReference type="Pfam" id="PF00999"/>
    </source>
</evidence>
<feature type="transmembrane region" description="Helical" evidence="11">
    <location>
        <begin position="634"/>
        <end position="654"/>
    </location>
</feature>
<feature type="transmembrane region" description="Helical" evidence="11">
    <location>
        <begin position="523"/>
        <end position="554"/>
    </location>
</feature>
<reference evidence="15 16" key="1">
    <citation type="submission" date="2020-08" db="EMBL/GenBank/DDBJ databases">
        <title>Plant Genome Project.</title>
        <authorList>
            <person name="Zhang R.-G."/>
        </authorList>
    </citation>
    <scope>NUCLEOTIDE SEQUENCE [LARGE SCALE GENOMIC DNA]</scope>
    <source>
        <strain evidence="15">WSP0</strain>
        <tissue evidence="15">Leaf</tissue>
    </source>
</reference>
<dbReference type="GO" id="GO:1902600">
    <property type="term" value="P:proton transmembrane transport"/>
    <property type="evidence" value="ECO:0007669"/>
    <property type="project" value="InterPro"/>
</dbReference>
<evidence type="ECO:0000256" key="7">
    <source>
        <dbReference type="ARBA" id="ARBA00023065"/>
    </source>
</evidence>
<keyword evidence="16" id="KW-1185">Reference proteome</keyword>
<feature type="transmembrane region" description="Helical" evidence="11">
    <location>
        <begin position="666"/>
        <end position="685"/>
    </location>
</feature>
<feature type="transmembrane region" description="Helical" evidence="11">
    <location>
        <begin position="422"/>
        <end position="443"/>
    </location>
</feature>
<feature type="transmembrane region" description="Helical" evidence="11">
    <location>
        <begin position="484"/>
        <end position="503"/>
    </location>
</feature>
<evidence type="ECO:0000256" key="6">
    <source>
        <dbReference type="ARBA" id="ARBA00022989"/>
    </source>
</evidence>
<dbReference type="InterPro" id="IPR038770">
    <property type="entry name" value="Na+/solute_symporter_sf"/>
</dbReference>
<feature type="transmembrane region" description="Helical" evidence="11">
    <location>
        <begin position="326"/>
        <end position="345"/>
    </location>
</feature>
<evidence type="ECO:0000259" key="13">
    <source>
        <dbReference type="Pfam" id="PF23256"/>
    </source>
</evidence>
<evidence type="ECO:0000313" key="16">
    <source>
        <dbReference type="Proteomes" id="UP000823749"/>
    </source>
</evidence>
<evidence type="ECO:0000256" key="8">
    <source>
        <dbReference type="ARBA" id="ARBA00023136"/>
    </source>
</evidence>
<evidence type="ECO:0000256" key="4">
    <source>
        <dbReference type="ARBA" id="ARBA00022692"/>
    </source>
</evidence>
<dbReference type="InterPro" id="IPR057291">
    <property type="entry name" value="CHX17_2nd"/>
</dbReference>
<feature type="transmembrane region" description="Helical" evidence="11">
    <location>
        <begin position="600"/>
        <end position="622"/>
    </location>
</feature>
<feature type="region of interest" description="Disordered" evidence="10">
    <location>
        <begin position="1056"/>
        <end position="1090"/>
    </location>
</feature>
<keyword evidence="5" id="KW-0630">Potassium</keyword>
<dbReference type="InterPro" id="IPR006153">
    <property type="entry name" value="Cation/H_exchanger_TM"/>
</dbReference>
<evidence type="ECO:0008006" key="17">
    <source>
        <dbReference type="Google" id="ProtNLM"/>
    </source>
</evidence>
<dbReference type="Gene3D" id="1.20.1530.20">
    <property type="match status" value="1"/>
</dbReference>
<evidence type="ECO:0000259" key="14">
    <source>
        <dbReference type="Pfam" id="PF23259"/>
    </source>
</evidence>
<dbReference type="GO" id="GO:0006885">
    <property type="term" value="P:regulation of pH"/>
    <property type="evidence" value="ECO:0007669"/>
    <property type="project" value="TreeGrafter"/>
</dbReference>
<dbReference type="AlphaFoldDB" id="A0AAV6HWP8"/>
<comment type="caution">
    <text evidence="15">The sequence shown here is derived from an EMBL/GenBank/DDBJ whole genome shotgun (WGS) entry which is preliminary data.</text>
</comment>
<protein>
    <recommendedName>
        <fullName evidence="17">Cation/H+ exchanger domain-containing protein</fullName>
    </recommendedName>
</protein>
<dbReference type="Pfam" id="PF00999">
    <property type="entry name" value="Na_H_Exchanger"/>
    <property type="match status" value="1"/>
</dbReference>
<feature type="transmembrane region" description="Helical" evidence="11">
    <location>
        <begin position="574"/>
        <end position="593"/>
    </location>
</feature>
<keyword evidence="6 11" id="KW-1133">Transmembrane helix</keyword>
<dbReference type="InterPro" id="IPR057290">
    <property type="entry name" value="CHX17_C"/>
</dbReference>
<dbReference type="EMBL" id="JACTNZ010000013">
    <property type="protein sequence ID" value="KAG5517167.1"/>
    <property type="molecule type" value="Genomic_DNA"/>
</dbReference>
<sequence length="1108" mass="121899">MASRSSSNTAGRSSPQLAIGGGAVQYSNLAPWEFAATLDGLHYLEIILCYYEAEFNSFGKCKLEGYETWLLSSPKQRVMEYYEGKARLSGQELSFFDYILQETPIRVDPQIVSRLMEKPISRITFPLPPVGYIQVCMHASFKKGRPKYGSSGAIVFINEMGAIEWFNTTLLRGMKDEKEAEFHTLEFALSEAIKLGLLGLIVTMDNFKIVIKSIQGHDNEFPEGSGRGSKGGGSPSETPRGRGGGVKRRKRKEKIDTFLMENTSELLEYLNRTVPCYAGMIYDDNGMWKGTNPLVNTLPLFIIQLTIVILVTRLFLLVFKPLQQPRFIAEVIGGMLLGPSGLGRFDIFTNELFPVGSFLVLDSMAHFALIHYAFLLGLETDLPTIQRTGKKALTVAVAGFVLPLAMGSGLFFLFAAHTDSKVGFMFWAGALTVTGSSVLPHLLETLKILHTETGKTALSSSLINDICSWVLLALSISVSGKMGATHWSMLSTAAFLFFCIYYLRPSLSWLIHRKPEGHPHSEFYLCCFLAIGVGLCGVLTDACGTHPVIGAFVFGMSMPKGEVESSIVDRVEGFVSGILMPVFFAVVGHRVDVYGIAYGLPWAMVGLVVVLACLAKVLSTVFAGYLCGMKCKEAATLGVVMNTKSLLALLILEVGIEQKALTTQTFTVMVVAVLVMTMIVTPIILATQRESSFVMYKRRTVQKSRPNEDLRVLACVHALHNLPAIINLLEALNPTRDSRIHVFALQLIELIGRASAIRVVQQSSKTLSRNLGNPETDQIVATLENYGRRNDFVSVHQLLVRSAYSTMDEEICSIAEEKRTAFIILPFHKQQGNNFLFADKKKQDIVDEILEETNLAIRDVNENVLASAPCSVGILINRGLAHTANLASRVVMLYFGGPDDREALSLAWRIAKTPDVTLSVVRFLPTGKSLASILEPMDFMSRPHEVVAVNIERERERQLDDAYLDEFRTAMETNTSTQYVEMLLENEEGAVKAIKSMDGCHDLFIVGRGGGATSPLTAGLADWCDCPELGAVGDILVTSEHSSAFAVLVVQQHGMSGPRQSVDRSGSTTSSLTYREDTGSMALSRPSVEEDGRIDSFVSRRTENIHDY</sequence>